<evidence type="ECO:0000313" key="7">
    <source>
        <dbReference type="Proteomes" id="UP001231124"/>
    </source>
</evidence>
<comment type="caution">
    <text evidence="6">The sequence shown here is derived from an EMBL/GenBank/DDBJ whole genome shotgun (WGS) entry which is preliminary data.</text>
</comment>
<comment type="similarity">
    <text evidence="1">Belongs to the leucine-binding protein family.</text>
</comment>
<dbReference type="Pfam" id="PF13458">
    <property type="entry name" value="Peripla_BP_6"/>
    <property type="match status" value="1"/>
</dbReference>
<keyword evidence="3" id="KW-0029">Amino-acid transport</keyword>
<proteinExistence type="inferred from homology"/>
<name>A0ABU0HZN7_9HYPH</name>
<keyword evidence="3" id="KW-0813">Transport</keyword>
<evidence type="ECO:0000256" key="2">
    <source>
        <dbReference type="ARBA" id="ARBA00022729"/>
    </source>
</evidence>
<evidence type="ECO:0000256" key="3">
    <source>
        <dbReference type="ARBA" id="ARBA00022970"/>
    </source>
</evidence>
<organism evidence="6 7">
    <name type="scientific">Methylobacterium aerolatum</name>
    <dbReference type="NCBI Taxonomy" id="418708"/>
    <lineage>
        <taxon>Bacteria</taxon>
        <taxon>Pseudomonadati</taxon>
        <taxon>Pseudomonadota</taxon>
        <taxon>Alphaproteobacteria</taxon>
        <taxon>Hyphomicrobiales</taxon>
        <taxon>Methylobacteriaceae</taxon>
        <taxon>Methylobacterium</taxon>
    </lineage>
</organism>
<reference evidence="6 7" key="1">
    <citation type="submission" date="2023-07" db="EMBL/GenBank/DDBJ databases">
        <title>Genomic Encyclopedia of Type Strains, Phase IV (KMG-IV): sequencing the most valuable type-strain genomes for metagenomic binning, comparative biology and taxonomic classification.</title>
        <authorList>
            <person name="Goeker M."/>
        </authorList>
    </citation>
    <scope>NUCLEOTIDE SEQUENCE [LARGE SCALE GENOMIC DNA]</scope>
    <source>
        <strain evidence="6 7">DSM 19013</strain>
    </source>
</reference>
<dbReference type="CDD" id="cd06327">
    <property type="entry name" value="PBP1_SBP-like"/>
    <property type="match status" value="1"/>
</dbReference>
<evidence type="ECO:0000256" key="4">
    <source>
        <dbReference type="SAM" id="SignalP"/>
    </source>
</evidence>
<dbReference type="Proteomes" id="UP001231124">
    <property type="component" value="Unassembled WGS sequence"/>
</dbReference>
<feature type="chain" id="PRO_5045566455" evidence="4">
    <location>
        <begin position="25"/>
        <end position="409"/>
    </location>
</feature>
<dbReference type="RefSeq" id="WP_238203033.1">
    <property type="nucleotide sequence ID" value="NZ_BPQE01000011.1"/>
</dbReference>
<keyword evidence="7" id="KW-1185">Reference proteome</keyword>
<feature type="signal peptide" evidence="4">
    <location>
        <begin position="1"/>
        <end position="24"/>
    </location>
</feature>
<dbReference type="Gene3D" id="3.40.50.2300">
    <property type="match status" value="2"/>
</dbReference>
<evidence type="ECO:0000256" key="1">
    <source>
        <dbReference type="ARBA" id="ARBA00010062"/>
    </source>
</evidence>
<dbReference type="PANTHER" id="PTHR30483">
    <property type="entry name" value="LEUCINE-SPECIFIC-BINDING PROTEIN"/>
    <property type="match status" value="1"/>
</dbReference>
<sequence length="409" mass="43748">MRRHWLGYTLRVSLCALAATSALAAEAGKISDGVVKVGILNDLSGIYSDFTGKGSAAAAQIAIDEMGGKVLGAPVELVAADHQNKPDIAANLAREWFDQGKVDMIADFPTSSTALAVMEIAKQKSRVTMLSAGVAMAAINEKCSPLNAQWMVNTYALAAGTAKALLATGRKSWYFVTADYTFGHSLEKDASAVVEAEGGKVLGVSRHPFPGGDFSSFMLKAQSSGAQVIALANAGSDTINAIKQAAEYGIGRSDKQVIAPLLTYITDVKSLGLAKAQDMYLTEAFYWDYDERSRAFSEKYFAKMKRMPSASQAAVYSATLNYLKAIEKAGTDEAGAVMSTLRGMTIDDAVIRNGHLRADGALVHDMLLLQVKKPSESKRDWDFYNVRSVLKGEDVFPKPSDACPLNAKG</sequence>
<gene>
    <name evidence="6" type="ORF">QO012_002313</name>
</gene>
<keyword evidence="2 4" id="KW-0732">Signal</keyword>
<evidence type="ECO:0000313" key="6">
    <source>
        <dbReference type="EMBL" id="MDQ0447813.1"/>
    </source>
</evidence>
<dbReference type="EMBL" id="JAUSVP010000005">
    <property type="protein sequence ID" value="MDQ0447813.1"/>
    <property type="molecule type" value="Genomic_DNA"/>
</dbReference>
<dbReference type="InterPro" id="IPR051010">
    <property type="entry name" value="BCAA_transport"/>
</dbReference>
<dbReference type="PANTHER" id="PTHR30483:SF6">
    <property type="entry name" value="PERIPLASMIC BINDING PROTEIN OF ABC TRANSPORTER FOR NATURAL AMINO ACIDS"/>
    <property type="match status" value="1"/>
</dbReference>
<dbReference type="InterPro" id="IPR028081">
    <property type="entry name" value="Leu-bd"/>
</dbReference>
<protein>
    <submittedName>
        <fullName evidence="6">Branched-chain amino acid transport system substrate-binding protein</fullName>
    </submittedName>
</protein>
<dbReference type="InterPro" id="IPR028082">
    <property type="entry name" value="Peripla_BP_I"/>
</dbReference>
<evidence type="ECO:0000259" key="5">
    <source>
        <dbReference type="Pfam" id="PF13458"/>
    </source>
</evidence>
<dbReference type="SUPFAM" id="SSF53822">
    <property type="entry name" value="Periplasmic binding protein-like I"/>
    <property type="match status" value="1"/>
</dbReference>
<feature type="domain" description="Leucine-binding protein" evidence="5">
    <location>
        <begin position="35"/>
        <end position="372"/>
    </location>
</feature>
<accession>A0ABU0HZN7</accession>